<dbReference type="GO" id="GO:0005886">
    <property type="term" value="C:plasma membrane"/>
    <property type="evidence" value="ECO:0007669"/>
    <property type="project" value="UniProtKB-SubCell"/>
</dbReference>
<evidence type="ECO:0000256" key="3">
    <source>
        <dbReference type="ARBA" id="ARBA00004413"/>
    </source>
</evidence>
<evidence type="ECO:0000259" key="12">
    <source>
        <dbReference type="PROSITE" id="PS50222"/>
    </source>
</evidence>
<dbReference type="GO" id="GO:0005509">
    <property type="term" value="F:calcium ion binding"/>
    <property type="evidence" value="ECO:0007669"/>
    <property type="project" value="InterPro"/>
</dbReference>
<evidence type="ECO:0000256" key="2">
    <source>
        <dbReference type="ARBA" id="ARBA00004134"/>
    </source>
</evidence>
<dbReference type="SMART" id="SM00027">
    <property type="entry name" value="EH"/>
    <property type="match status" value="1"/>
</dbReference>
<feature type="region of interest" description="Disordered" evidence="10">
    <location>
        <begin position="109"/>
        <end position="138"/>
    </location>
</feature>
<dbReference type="AlphaFoldDB" id="G3J5X3"/>
<dbReference type="GO" id="GO:0030479">
    <property type="term" value="C:actin cortical patch"/>
    <property type="evidence" value="ECO:0007669"/>
    <property type="project" value="UniProtKB-SubCell"/>
</dbReference>
<dbReference type="KEGG" id="cmt:CCM_01583"/>
<name>G3J5X3_CORMM</name>
<evidence type="ECO:0000256" key="1">
    <source>
        <dbReference type="ARBA" id="ARBA00004125"/>
    </source>
</evidence>
<evidence type="ECO:0000256" key="6">
    <source>
        <dbReference type="ARBA" id="ARBA00022753"/>
    </source>
</evidence>
<dbReference type="eggNOG" id="KOG0998">
    <property type="taxonomic scope" value="Eukaryota"/>
</dbReference>
<feature type="region of interest" description="Disordered" evidence="10">
    <location>
        <begin position="1"/>
        <end position="87"/>
    </location>
</feature>
<comment type="subcellular location">
    <subcellularLocation>
        <location evidence="3">Cell membrane</location>
        <topology evidence="3">Peripheral membrane protein</topology>
        <orientation evidence="3">Cytoplasmic side</orientation>
    </subcellularLocation>
    <subcellularLocation>
        <location evidence="2">Cytoplasm</location>
        <location evidence="2">Cytoskeleton</location>
        <location evidence="2">Actin patch</location>
    </subcellularLocation>
    <subcellularLocation>
        <location evidence="1">Endosome membrane</location>
        <topology evidence="1">Peripheral membrane protein</topology>
        <orientation evidence="1">Cytoplasmic side</orientation>
    </subcellularLocation>
</comment>
<accession>G3J5X3</accession>
<dbReference type="Pfam" id="PF12763">
    <property type="entry name" value="EH"/>
    <property type="match status" value="1"/>
</dbReference>
<dbReference type="InterPro" id="IPR011992">
    <property type="entry name" value="EF-hand-dom_pair"/>
</dbReference>
<evidence type="ECO:0000256" key="5">
    <source>
        <dbReference type="ARBA" id="ARBA00022583"/>
    </source>
</evidence>
<keyword evidence="6" id="KW-0967">Endosome</keyword>
<dbReference type="OrthoDB" id="10045710at2759"/>
<dbReference type="Proteomes" id="UP000001610">
    <property type="component" value="Unassembled WGS sequence"/>
</dbReference>
<dbReference type="HOGENOM" id="CLU_014603_0_0_1"/>
<keyword evidence="8" id="KW-0206">Cytoskeleton</keyword>
<proteinExistence type="predicted"/>
<dbReference type="GeneID" id="18163614"/>
<dbReference type="PROSITE" id="PS50222">
    <property type="entry name" value="EF_HAND_2"/>
    <property type="match status" value="1"/>
</dbReference>
<comment type="subunit">
    <text evidence="4">Component of the PAN1 actin cytoskeleton-regulatory complex.</text>
</comment>
<dbReference type="InParanoid" id="G3J5X3"/>
<gene>
    <name evidence="13" type="ORF">CCM_01583</name>
</gene>
<evidence type="ECO:0000256" key="4">
    <source>
        <dbReference type="ARBA" id="ARBA00011159"/>
    </source>
</evidence>
<feature type="compositionally biased region" description="Low complexity" evidence="10">
    <location>
        <begin position="302"/>
        <end position="318"/>
    </location>
</feature>
<evidence type="ECO:0000313" key="13">
    <source>
        <dbReference type="EMBL" id="EGX96925.1"/>
    </source>
</evidence>
<evidence type="ECO:0000256" key="8">
    <source>
        <dbReference type="ARBA" id="ARBA00023212"/>
    </source>
</evidence>
<feature type="compositionally biased region" description="Polar residues" evidence="10">
    <location>
        <begin position="348"/>
        <end position="365"/>
    </location>
</feature>
<feature type="domain" description="EF-hand" evidence="12">
    <location>
        <begin position="713"/>
        <end position="748"/>
    </location>
</feature>
<feature type="compositionally biased region" description="Polar residues" evidence="10">
    <location>
        <begin position="570"/>
        <end position="585"/>
    </location>
</feature>
<protein>
    <submittedName>
        <fullName evidence="13">EPS15 domain-containing protein</fullName>
    </submittedName>
</protein>
<feature type="domain" description="EH" evidence="11">
    <location>
        <begin position="662"/>
        <end position="756"/>
    </location>
</feature>
<evidence type="ECO:0000256" key="10">
    <source>
        <dbReference type="SAM" id="MobiDB-lite"/>
    </source>
</evidence>
<dbReference type="InterPro" id="IPR002048">
    <property type="entry name" value="EF_hand_dom"/>
</dbReference>
<keyword evidence="8" id="KW-0963">Cytoplasm</keyword>
<feature type="compositionally biased region" description="Low complexity" evidence="10">
    <location>
        <begin position="109"/>
        <end position="131"/>
    </location>
</feature>
<feature type="compositionally biased region" description="Polar residues" evidence="10">
    <location>
        <begin position="51"/>
        <end position="68"/>
    </location>
</feature>
<dbReference type="InterPro" id="IPR000261">
    <property type="entry name" value="EH_dom"/>
</dbReference>
<feature type="compositionally biased region" description="Basic residues" evidence="10">
    <location>
        <begin position="630"/>
        <end position="654"/>
    </location>
</feature>
<keyword evidence="14" id="KW-1185">Reference proteome</keyword>
<dbReference type="PROSITE" id="PS50031">
    <property type="entry name" value="EH"/>
    <property type="match status" value="1"/>
</dbReference>
<dbReference type="STRING" id="983644.G3J5X3"/>
<sequence>MTPAVGSRAAGSPDDAASVALQGASLAFQKRTPPSQHQPEHSRENGALLAATSSVERAKSPGSTTAAARSSPRRSHPGQRVAADASPPEIESVLAAGLVVARLQQLGASSTAGTASQTTAPTPMVTTAPRAHSTSPSPHLALGLASPQLPATVAAAKNPSLIAATLAASRGGSPTVTALRNPRRMQSVNALQDLDAVDSQPIPPTTSLISMFEVDEAAGQDTPRLRQVPTSLTEPSVVRKSTRPSPIPIKQITVESAPPTSKSNSKQRTGKGQSYERPPTPPKAVAKKSAACAPRRPPTPPAVTEAAPAPAPITPTSASKAIFRAAASKPRLTPPKVRATRKADGPSNPVTPSKVTSQTLSTTAMKNLDATGDVTPRRKRVRKPSPLGLSKPSKDGRIPDIAPPKQDSPTTPRHKSPTPRVISRSTPEVLSPKPTRVTRTASLHSGTPPPAIILRPMYDVQSPPSPDPQKRTNAEKRPPTPPKPRSSQRLAPARLASGRPRGSSDTPLTKATPVHSMWGLPIVSSTTPDTPRISKTEPWPPNRRESIVNAPPSPTHEPPRKRPTHPPNPLQLNSMTNAIMASSLASSRLTPHSSGSSSLPPPPLPLRQRSPHLLQTLRQPASEPEDDHGRQRKSRRRRLHGAKHTHHEGSRRRWRDQVTDKERKRYEALWASNRGLLLTHESPSVSVGSGLGTDLSECVANVVVREIWKRARLPTEELAEVWELVDRGRRGYLSRQEFVVGMFLIDQRLRGRKLPPKVSDSIWGSVNGVTVLTPRPKH</sequence>
<dbReference type="EMBL" id="JH126399">
    <property type="protein sequence ID" value="EGX96925.1"/>
    <property type="molecule type" value="Genomic_DNA"/>
</dbReference>
<dbReference type="GO" id="GO:0003779">
    <property type="term" value="F:actin binding"/>
    <property type="evidence" value="ECO:0007669"/>
    <property type="project" value="UniProtKB-KW"/>
</dbReference>
<dbReference type="GO" id="GO:0010008">
    <property type="term" value="C:endosome membrane"/>
    <property type="evidence" value="ECO:0007669"/>
    <property type="project" value="UniProtKB-SubCell"/>
</dbReference>
<evidence type="ECO:0000259" key="11">
    <source>
        <dbReference type="PROSITE" id="PS50031"/>
    </source>
</evidence>
<dbReference type="VEuPathDB" id="FungiDB:CCM_01583"/>
<keyword evidence="5" id="KW-0254">Endocytosis</keyword>
<evidence type="ECO:0000256" key="7">
    <source>
        <dbReference type="ARBA" id="ARBA00023203"/>
    </source>
</evidence>
<dbReference type="GO" id="GO:0006897">
    <property type="term" value="P:endocytosis"/>
    <property type="evidence" value="ECO:0007669"/>
    <property type="project" value="UniProtKB-KW"/>
</dbReference>
<feature type="compositionally biased region" description="Basic and acidic residues" evidence="10">
    <location>
        <begin position="468"/>
        <end position="478"/>
    </location>
</feature>
<dbReference type="Gene3D" id="1.10.238.10">
    <property type="entry name" value="EF-hand"/>
    <property type="match status" value="1"/>
</dbReference>
<dbReference type="OMA" id="AEVWELV"/>
<organism evidence="13 14">
    <name type="scientific">Cordyceps militaris (strain CM01)</name>
    <name type="common">Caterpillar fungus</name>
    <dbReference type="NCBI Taxonomy" id="983644"/>
    <lineage>
        <taxon>Eukaryota</taxon>
        <taxon>Fungi</taxon>
        <taxon>Dikarya</taxon>
        <taxon>Ascomycota</taxon>
        <taxon>Pezizomycotina</taxon>
        <taxon>Sordariomycetes</taxon>
        <taxon>Hypocreomycetidae</taxon>
        <taxon>Hypocreales</taxon>
        <taxon>Cordycipitaceae</taxon>
        <taxon>Cordyceps</taxon>
    </lineage>
</organism>
<dbReference type="CDD" id="cd00052">
    <property type="entry name" value="EH"/>
    <property type="match status" value="1"/>
</dbReference>
<dbReference type="RefSeq" id="XP_006666802.1">
    <property type="nucleotide sequence ID" value="XM_006666739.1"/>
</dbReference>
<feature type="region of interest" description="Disordered" evidence="10">
    <location>
        <begin position="220"/>
        <end position="658"/>
    </location>
</feature>
<comment type="function">
    <text evidence="9">Component of the PAN1 actin cytoskeleton-regulatory complex required for the internalization of endosomes during actin-coupled endocytosis. The complex links the site of endocytosis to the cell membrane-associated actin cytoskeleton. Mediates uptake of external molecules and vacuolar degradation of plasma membrane proteins. Plays a role in the proper organization of the cell membrane-associated actin cytoskeleton and promotes its destabilization.</text>
</comment>
<dbReference type="SUPFAM" id="SSF47473">
    <property type="entry name" value="EF-hand"/>
    <property type="match status" value="1"/>
</dbReference>
<feature type="compositionally biased region" description="Low complexity" evidence="10">
    <location>
        <begin position="586"/>
        <end position="598"/>
    </location>
</feature>
<reference evidence="13 14" key="1">
    <citation type="journal article" date="2011" name="Genome Biol.">
        <title>Genome sequence of the insect pathogenic fungus Cordyceps militaris, a valued traditional Chinese medicine.</title>
        <authorList>
            <person name="Zheng P."/>
            <person name="Xia Y."/>
            <person name="Xiao G."/>
            <person name="Xiong C."/>
            <person name="Hu X."/>
            <person name="Zhang S."/>
            <person name="Zheng H."/>
            <person name="Huang Y."/>
            <person name="Zhou Y."/>
            <person name="Wang S."/>
            <person name="Zhao G.P."/>
            <person name="Liu X."/>
            <person name="St Leger R.J."/>
            <person name="Wang C."/>
        </authorList>
    </citation>
    <scope>NUCLEOTIDE SEQUENCE [LARGE SCALE GENOMIC DNA]</scope>
    <source>
        <strain evidence="13 14">CM01</strain>
    </source>
</reference>
<evidence type="ECO:0000313" key="14">
    <source>
        <dbReference type="Proteomes" id="UP000001610"/>
    </source>
</evidence>
<feature type="compositionally biased region" description="Polar residues" evidence="10">
    <location>
        <begin position="258"/>
        <end position="272"/>
    </location>
</feature>
<keyword evidence="7" id="KW-0009">Actin-binding</keyword>
<evidence type="ECO:0000256" key="9">
    <source>
        <dbReference type="ARBA" id="ARBA00025194"/>
    </source>
</evidence>